<comment type="caution">
    <text evidence="1">The sequence shown here is derived from an EMBL/GenBank/DDBJ whole genome shotgun (WGS) entry which is preliminary data.</text>
</comment>
<evidence type="ECO:0000313" key="2">
    <source>
        <dbReference type="Proteomes" id="UP001634007"/>
    </source>
</evidence>
<keyword evidence="2" id="KW-1185">Reference proteome</keyword>
<dbReference type="Proteomes" id="UP001634007">
    <property type="component" value="Unassembled WGS sequence"/>
</dbReference>
<sequence length="124" mass="12858">MFEAQGFVELGGEGHHPGLAVGGDPKHLWLSGDANSAASSPTRLPGGGGGASNVDRVLFNDLVEIVPLVQSLIVLSSPSLSLSLSLSFPFLNFLPLGSSSILNSAGFWGVLSSREAVSRVWILD</sequence>
<accession>A0ABD3IR67</accession>
<dbReference type="AlphaFoldDB" id="A0ABD3IR67"/>
<organism evidence="1 2">
    <name type="scientific">Eucalyptus globulus</name>
    <name type="common">Tasmanian blue gum</name>
    <dbReference type="NCBI Taxonomy" id="34317"/>
    <lineage>
        <taxon>Eukaryota</taxon>
        <taxon>Viridiplantae</taxon>
        <taxon>Streptophyta</taxon>
        <taxon>Embryophyta</taxon>
        <taxon>Tracheophyta</taxon>
        <taxon>Spermatophyta</taxon>
        <taxon>Magnoliopsida</taxon>
        <taxon>eudicotyledons</taxon>
        <taxon>Gunneridae</taxon>
        <taxon>Pentapetalae</taxon>
        <taxon>rosids</taxon>
        <taxon>malvids</taxon>
        <taxon>Myrtales</taxon>
        <taxon>Myrtaceae</taxon>
        <taxon>Myrtoideae</taxon>
        <taxon>Eucalypteae</taxon>
        <taxon>Eucalyptus</taxon>
    </lineage>
</organism>
<reference evidence="1 2" key="1">
    <citation type="submission" date="2024-11" db="EMBL/GenBank/DDBJ databases">
        <title>Chromosome-level genome assembly of Eucalyptus globulus Labill. provides insights into its genome evolution.</title>
        <authorList>
            <person name="Li X."/>
        </authorList>
    </citation>
    <scope>NUCLEOTIDE SEQUENCE [LARGE SCALE GENOMIC DNA]</scope>
    <source>
        <strain evidence="1">CL2024</strain>
        <tissue evidence="1">Fresh tender leaves</tissue>
    </source>
</reference>
<gene>
    <name evidence="1" type="ORF">ACJRO7_008241</name>
</gene>
<evidence type="ECO:0000313" key="1">
    <source>
        <dbReference type="EMBL" id="KAL3716628.1"/>
    </source>
</evidence>
<proteinExistence type="predicted"/>
<name>A0ABD3IR67_EUCGL</name>
<protein>
    <submittedName>
        <fullName evidence="1">Uncharacterized protein</fullName>
    </submittedName>
</protein>
<dbReference type="EMBL" id="JBJKBG010000011">
    <property type="protein sequence ID" value="KAL3716628.1"/>
    <property type="molecule type" value="Genomic_DNA"/>
</dbReference>